<dbReference type="InterPro" id="IPR011650">
    <property type="entry name" value="Peptidase_M20_dimer"/>
</dbReference>
<dbReference type="InterPro" id="IPR002933">
    <property type="entry name" value="Peptidase_M20"/>
</dbReference>
<protein>
    <submittedName>
        <fullName evidence="4">Carboxypeptidase</fullName>
    </submittedName>
</protein>
<dbReference type="PANTHER" id="PTHR11014:SF63">
    <property type="entry name" value="METALLOPEPTIDASE, PUTATIVE (AFU_ORTHOLOGUE AFUA_6G09600)-RELATED"/>
    <property type="match status" value="1"/>
</dbReference>
<comment type="cofactor">
    <cofactor evidence="2">
        <name>Mn(2+)</name>
        <dbReference type="ChEBI" id="CHEBI:29035"/>
    </cofactor>
    <text evidence="2">The Mn(2+) ion enhances activity.</text>
</comment>
<dbReference type="InterPro" id="IPR017439">
    <property type="entry name" value="Amidohydrolase"/>
</dbReference>
<dbReference type="Gene3D" id="3.30.70.360">
    <property type="match status" value="1"/>
</dbReference>
<dbReference type="Proteomes" id="UP000192527">
    <property type="component" value="Chromosome"/>
</dbReference>
<evidence type="ECO:0000256" key="2">
    <source>
        <dbReference type="PIRSR" id="PIRSR005962-1"/>
    </source>
</evidence>
<evidence type="ECO:0000313" key="5">
    <source>
        <dbReference type="Proteomes" id="UP000192527"/>
    </source>
</evidence>
<keyword evidence="4" id="KW-0121">Carboxypeptidase</keyword>
<dbReference type="PANTHER" id="PTHR11014">
    <property type="entry name" value="PEPTIDASE M20 FAMILY MEMBER"/>
    <property type="match status" value="1"/>
</dbReference>
<keyword evidence="4" id="KW-0645">Protease</keyword>
<dbReference type="SUPFAM" id="SSF53187">
    <property type="entry name" value="Zn-dependent exopeptidases"/>
    <property type="match status" value="1"/>
</dbReference>
<proteinExistence type="predicted"/>
<dbReference type="GO" id="GO:0004180">
    <property type="term" value="F:carboxypeptidase activity"/>
    <property type="evidence" value="ECO:0007669"/>
    <property type="project" value="UniProtKB-KW"/>
</dbReference>
<dbReference type="RefSeq" id="WP_085031072.1">
    <property type="nucleotide sequence ID" value="NZ_CP020772.1"/>
</dbReference>
<dbReference type="FunFam" id="3.30.70.360:FF:000001">
    <property type="entry name" value="N-acetyldiaminopimelate deacetylase"/>
    <property type="match status" value="1"/>
</dbReference>
<dbReference type="KEGG" id="hmn:HM131_17980"/>
<feature type="binding site" evidence="2">
    <location>
        <position position="104"/>
    </location>
    <ligand>
        <name>Mn(2+)</name>
        <dbReference type="ChEBI" id="CHEBI:29035"/>
        <label>2</label>
    </ligand>
</feature>
<feature type="binding site" evidence="2">
    <location>
        <position position="102"/>
    </location>
    <ligand>
        <name>Mn(2+)</name>
        <dbReference type="ChEBI" id="CHEBI:29035"/>
        <label>2</label>
    </ligand>
</feature>
<dbReference type="EMBL" id="CP020772">
    <property type="protein sequence ID" value="ARI78613.1"/>
    <property type="molecule type" value="Genomic_DNA"/>
</dbReference>
<dbReference type="CDD" id="cd03886">
    <property type="entry name" value="M20_Acy1"/>
    <property type="match status" value="1"/>
</dbReference>
<feature type="binding site" evidence="2">
    <location>
        <position position="166"/>
    </location>
    <ligand>
        <name>Mn(2+)</name>
        <dbReference type="ChEBI" id="CHEBI:29035"/>
        <label>2</label>
    </ligand>
</feature>
<feature type="domain" description="Peptidase M20 dimerisation" evidence="3">
    <location>
        <begin position="189"/>
        <end position="285"/>
    </location>
</feature>
<dbReference type="SUPFAM" id="SSF55031">
    <property type="entry name" value="Bacterial exopeptidase dimerisation domain"/>
    <property type="match status" value="1"/>
</dbReference>
<dbReference type="STRING" id="402384.HM131_17980"/>
<dbReference type="OrthoDB" id="9776731at2"/>
<dbReference type="PIRSF" id="PIRSF005962">
    <property type="entry name" value="Pept_M20D_amidohydro"/>
    <property type="match status" value="1"/>
</dbReference>
<feature type="binding site" evidence="2">
    <location>
        <position position="365"/>
    </location>
    <ligand>
        <name>Mn(2+)</name>
        <dbReference type="ChEBI" id="CHEBI:29035"/>
        <label>2</label>
    </ligand>
</feature>
<dbReference type="Pfam" id="PF07687">
    <property type="entry name" value="M20_dimer"/>
    <property type="match status" value="1"/>
</dbReference>
<keyword evidence="2" id="KW-0464">Manganese</keyword>
<dbReference type="GO" id="GO:0019877">
    <property type="term" value="P:diaminopimelate biosynthetic process"/>
    <property type="evidence" value="ECO:0007669"/>
    <property type="project" value="UniProtKB-ARBA"/>
</dbReference>
<sequence length="407" mass="44857">MNYIEELISSIKDDIIHIRRTLHQHPELSNEEYRTSSLVKEQLTAYGIEWQSGFAGTGVLGIINGDLPGGTVALRADMDALPIQEVNTHEFISQNDGKMHACGHDAHTAMLLGAGYALQQMKADIKGTILLVFQPAEENSPNGGSQAMMEDGVFHEYTPDVIYGQHVWPSLPVGQVGIRDKEMMGASDRFKVTVKGKGGHASMPHDGNDALLISNQMISSLQTIVSRNVNPLESAVVTIGRIEGGYSYNVIPNEVVLEGTVRTFKPEVKEKVKRRFHTIIEQTADAFEAEAEINYLDGYPATINTPRWALQARESAQKLLGSESTPSLDPALAGEDFSRFLLHYPGAFIWLGTQIEDGENQKPLHDSGFQLNEKALPIGSRYLVEVAMDTLNTLYFQKEGDHDVHSS</sequence>
<dbReference type="Pfam" id="PF01546">
    <property type="entry name" value="Peptidase_M20"/>
    <property type="match status" value="1"/>
</dbReference>
<dbReference type="InterPro" id="IPR036264">
    <property type="entry name" value="Bact_exopeptidase_dim_dom"/>
</dbReference>
<dbReference type="Gene3D" id="3.40.630.10">
    <property type="entry name" value="Zn peptidases"/>
    <property type="match status" value="1"/>
</dbReference>
<gene>
    <name evidence="4" type="ORF">HM131_17980</name>
</gene>
<evidence type="ECO:0000259" key="3">
    <source>
        <dbReference type="Pfam" id="PF07687"/>
    </source>
</evidence>
<dbReference type="GO" id="GO:0046872">
    <property type="term" value="F:metal ion binding"/>
    <property type="evidence" value="ECO:0007669"/>
    <property type="project" value="UniProtKB-KW"/>
</dbReference>
<evidence type="ECO:0000313" key="4">
    <source>
        <dbReference type="EMBL" id="ARI78613.1"/>
    </source>
</evidence>
<reference evidence="4 5" key="1">
    <citation type="submission" date="2017-04" db="EMBL/GenBank/DDBJ databases">
        <title>The whole genome sequencing and assembly of Halobacillus mangrovi strain.</title>
        <authorList>
            <person name="Lee S.-J."/>
            <person name="Park M.-K."/>
            <person name="Kim J.-Y."/>
            <person name="Lee Y.-J."/>
            <person name="Yi H."/>
            <person name="Bahn Y.-S."/>
            <person name="Kim J.F."/>
            <person name="Lee D.-W."/>
        </authorList>
    </citation>
    <scope>NUCLEOTIDE SEQUENCE [LARGE SCALE GENOMIC DNA]</scope>
    <source>
        <strain evidence="4 5">KTB 131</strain>
    </source>
</reference>
<name>A0A1W5ZZA1_9BACI</name>
<keyword evidence="1" id="KW-0378">Hydrolase</keyword>
<accession>A0A1W5ZZA1</accession>
<keyword evidence="5" id="KW-1185">Reference proteome</keyword>
<organism evidence="4 5">
    <name type="scientific">Halobacillus mangrovi</name>
    <dbReference type="NCBI Taxonomy" id="402384"/>
    <lineage>
        <taxon>Bacteria</taxon>
        <taxon>Bacillati</taxon>
        <taxon>Bacillota</taxon>
        <taxon>Bacilli</taxon>
        <taxon>Bacillales</taxon>
        <taxon>Bacillaceae</taxon>
        <taxon>Halobacillus</taxon>
    </lineage>
</organism>
<keyword evidence="2" id="KW-0479">Metal-binding</keyword>
<dbReference type="GO" id="GO:0050118">
    <property type="term" value="F:N-acetyldiaminopimelate deacetylase activity"/>
    <property type="evidence" value="ECO:0007669"/>
    <property type="project" value="UniProtKB-ARBA"/>
</dbReference>
<dbReference type="NCBIfam" id="TIGR01891">
    <property type="entry name" value="amidohydrolases"/>
    <property type="match status" value="1"/>
</dbReference>
<feature type="binding site" evidence="2">
    <location>
        <position position="138"/>
    </location>
    <ligand>
        <name>Mn(2+)</name>
        <dbReference type="ChEBI" id="CHEBI:29035"/>
        <label>2</label>
    </ligand>
</feature>
<dbReference type="AlphaFoldDB" id="A0A1W5ZZA1"/>
<evidence type="ECO:0000256" key="1">
    <source>
        <dbReference type="ARBA" id="ARBA00022801"/>
    </source>
</evidence>